<evidence type="ECO:0000313" key="3">
    <source>
        <dbReference type="Proteomes" id="UP001286313"/>
    </source>
</evidence>
<dbReference type="Gene3D" id="3.90.320.10">
    <property type="match status" value="1"/>
</dbReference>
<dbReference type="InterPro" id="IPR011604">
    <property type="entry name" value="PDDEXK-like_dom_sf"/>
</dbReference>
<dbReference type="Proteomes" id="UP001286313">
    <property type="component" value="Unassembled WGS sequence"/>
</dbReference>
<dbReference type="AlphaFoldDB" id="A0AAE1GKH5"/>
<dbReference type="PANTHER" id="PTHR39953:SF1">
    <property type="entry name" value="RE54151P"/>
    <property type="match status" value="1"/>
</dbReference>
<keyword evidence="3" id="KW-1185">Reference proteome</keyword>
<dbReference type="CDD" id="cd22343">
    <property type="entry name" value="PDDEXK_lambda_exonuclease-like"/>
    <property type="match status" value="1"/>
</dbReference>
<name>A0AAE1GKH5_PETCI</name>
<gene>
    <name evidence="2" type="ORF">Pcinc_002672</name>
</gene>
<dbReference type="InterPro" id="IPR019080">
    <property type="entry name" value="YqaJ_viral_recombinase"/>
</dbReference>
<proteinExistence type="predicted"/>
<reference evidence="2" key="1">
    <citation type="submission" date="2023-10" db="EMBL/GenBank/DDBJ databases">
        <title>Genome assemblies of two species of porcelain crab, Petrolisthes cinctipes and Petrolisthes manimaculis (Anomura: Porcellanidae).</title>
        <authorList>
            <person name="Angst P."/>
        </authorList>
    </citation>
    <scope>NUCLEOTIDE SEQUENCE</scope>
    <source>
        <strain evidence="2">PB745_01</strain>
        <tissue evidence="2">Gill</tissue>
    </source>
</reference>
<dbReference type="PANTHER" id="PTHR39953">
    <property type="entry name" value="RE54151P"/>
    <property type="match status" value="1"/>
</dbReference>
<dbReference type="Pfam" id="PF09588">
    <property type="entry name" value="YqaJ"/>
    <property type="match status" value="1"/>
</dbReference>
<dbReference type="GO" id="GO:0006281">
    <property type="term" value="P:DNA repair"/>
    <property type="evidence" value="ECO:0007669"/>
    <property type="project" value="UniProtKB-ARBA"/>
</dbReference>
<accession>A0AAE1GKH5</accession>
<dbReference type="EMBL" id="JAWQEG010000201">
    <property type="protein sequence ID" value="KAK3893516.1"/>
    <property type="molecule type" value="Genomic_DNA"/>
</dbReference>
<sequence length="391" mass="43843">MATPAQNYALQGKQLVKVGQLLPGFSKADDRNLPKVDLYMIVDFFQELRHPAMKHVKMQRSAGVDYGTDTVGYVQLRRADGICEVVGRITPEHKVSSKPYRVVVKIDETSEKVVDAKCMDCAAAEGYLLENAPEGTTGLIFDHLAFKPHKGEELGIDRLLQDFLKDQIGEPDCDQFLLYCKQKMTDELCDLINKGTVLQAKSPLWHAVRFSRVTASKAYDAAHSSGNINSSLVMSVIGAARLKDTDAMKRGRKLEHSVLNEVRSQLGKINPTGIFLTPRYPVMGASPDGITEDGQSIAEVKCPTTQKNFRKYVKNDGCVAAKHLAQVQMLMHIANRKQAYFCVAHPDFELTKNVKIVKVMYDPVYSEDLMLKCQNFWEKTVFLELCRVYSN</sequence>
<organism evidence="2 3">
    <name type="scientific">Petrolisthes cinctipes</name>
    <name type="common">Flat porcelain crab</name>
    <dbReference type="NCBI Taxonomy" id="88211"/>
    <lineage>
        <taxon>Eukaryota</taxon>
        <taxon>Metazoa</taxon>
        <taxon>Ecdysozoa</taxon>
        <taxon>Arthropoda</taxon>
        <taxon>Crustacea</taxon>
        <taxon>Multicrustacea</taxon>
        <taxon>Malacostraca</taxon>
        <taxon>Eumalacostraca</taxon>
        <taxon>Eucarida</taxon>
        <taxon>Decapoda</taxon>
        <taxon>Pleocyemata</taxon>
        <taxon>Anomura</taxon>
        <taxon>Galatheoidea</taxon>
        <taxon>Porcellanidae</taxon>
        <taxon>Petrolisthes</taxon>
    </lineage>
</organism>
<evidence type="ECO:0000259" key="1">
    <source>
        <dbReference type="Pfam" id="PF09588"/>
    </source>
</evidence>
<dbReference type="InterPro" id="IPR011335">
    <property type="entry name" value="Restrct_endonuc-II-like"/>
</dbReference>
<protein>
    <recommendedName>
        <fullName evidence="1">YqaJ viral recombinase domain-containing protein</fullName>
    </recommendedName>
</protein>
<dbReference type="SUPFAM" id="SSF52980">
    <property type="entry name" value="Restriction endonuclease-like"/>
    <property type="match status" value="1"/>
</dbReference>
<comment type="caution">
    <text evidence="2">The sequence shown here is derived from an EMBL/GenBank/DDBJ whole genome shotgun (WGS) entry which is preliminary data.</text>
</comment>
<evidence type="ECO:0000313" key="2">
    <source>
        <dbReference type="EMBL" id="KAK3893516.1"/>
    </source>
</evidence>
<feature type="domain" description="YqaJ viral recombinase" evidence="1">
    <location>
        <begin position="205"/>
        <end position="336"/>
    </location>
</feature>